<keyword evidence="1" id="KW-0614">Plasmid</keyword>
<evidence type="ECO:0000313" key="1">
    <source>
        <dbReference type="EMBL" id="WZJ23503.1"/>
    </source>
</evidence>
<dbReference type="EMBL" id="CP151407">
    <property type="protein sequence ID" value="WZJ23503.1"/>
    <property type="molecule type" value="Genomic_DNA"/>
</dbReference>
<sequence>MNLLTTLCTRIEDNSFEVMWRNGSKKQGIMRINVVANVNDPEVIAELSALQWLLGHRSIFGPTQTGKGLKLTVTSGAIKKLLKNVRNGVPDKSAITKPHLIPYGRFLWHRFSGLEIDVSKDASWLLPRAQNDIETVEIREPLSEVIEIPNLGLVEVTDHAITQYASRLANVDQPDLWRLFRQAVARLRRVDLSEEQVMQKAAKHGEAGELWVNDALRWGFVVIRTEFLPKIVTAHAIKMTRV</sequence>
<protein>
    <submittedName>
        <fullName evidence="1">Uncharacterized protein</fullName>
    </submittedName>
</protein>
<dbReference type="RefSeq" id="WP_341744815.1">
    <property type="nucleotide sequence ID" value="NZ_CP151407.1"/>
</dbReference>
<gene>
    <name evidence="1" type="ORF">AADV58_17250</name>
</gene>
<accession>A0ABZ2XMP9</accession>
<keyword evidence="2" id="KW-1185">Reference proteome</keyword>
<proteinExistence type="predicted"/>
<evidence type="ECO:0000313" key="2">
    <source>
        <dbReference type="Proteomes" id="UP001479520"/>
    </source>
</evidence>
<reference evidence="1 2" key="1">
    <citation type="submission" date="2024-04" db="EMBL/GenBank/DDBJ databases">
        <title>Dissimilatory iodate-reducing microorganisms contribute to the enrichment of iodine in groundwater.</title>
        <authorList>
            <person name="Jiang Z."/>
        </authorList>
    </citation>
    <scope>NUCLEOTIDE SEQUENCE [LARGE SCALE GENOMIC DNA]</scope>
    <source>
        <strain evidence="1 2">NCP973</strain>
        <plasmid evidence="1 2">unnamed1</plasmid>
    </source>
</reference>
<organism evidence="1 2">
    <name type="scientific">Azonexus hydrophilus</name>
    <dbReference type="NCBI Taxonomy" id="418702"/>
    <lineage>
        <taxon>Bacteria</taxon>
        <taxon>Pseudomonadati</taxon>
        <taxon>Pseudomonadota</taxon>
        <taxon>Betaproteobacteria</taxon>
        <taxon>Rhodocyclales</taxon>
        <taxon>Azonexaceae</taxon>
        <taxon>Azonexus</taxon>
    </lineage>
</organism>
<name>A0ABZ2XMP9_9RHOO</name>
<dbReference type="Proteomes" id="UP001479520">
    <property type="component" value="Plasmid unnamed1"/>
</dbReference>
<geneLocation type="plasmid" evidence="1 2">
    <name>unnamed1</name>
</geneLocation>